<dbReference type="InterPro" id="IPR053939">
    <property type="entry name" value="UTP25_C"/>
</dbReference>
<dbReference type="GO" id="GO:0032040">
    <property type="term" value="C:small-subunit processome"/>
    <property type="evidence" value="ECO:0007669"/>
    <property type="project" value="TreeGrafter"/>
</dbReference>
<proteinExistence type="inferred from homology"/>
<evidence type="ECO:0000313" key="10">
    <source>
        <dbReference type="Proteomes" id="UP000827092"/>
    </source>
</evidence>
<evidence type="ECO:0000259" key="7">
    <source>
        <dbReference type="Pfam" id="PF06862"/>
    </source>
</evidence>
<dbReference type="Gene3D" id="3.40.50.300">
    <property type="entry name" value="P-loop containing nucleotide triphosphate hydrolases"/>
    <property type="match status" value="1"/>
</dbReference>
<feature type="domain" description="UTP25 C-terminal" evidence="7">
    <location>
        <begin position="414"/>
        <end position="596"/>
    </location>
</feature>
<sequence>MEEQVIIANEEDAPVKRRKLNDGKSGSVKLVDCLDEDLSKDDNDEDSEGEADPSESDTSSSHFEYELPEGHKKTDPLQYRQPVSHEFGEIGTMLHYETHLMPQEALETKLGEKSLSEMGLKKNLVEGAGELSSFQMNFLELMNQYVDISYMHRTYRRGEALRKVYTLHVLNHILTSRSRIVHHNSKRAKNPDLEFRDQGFTRPVAVILVPFRHDCYLTVKCLMQLLPKECVVSNKKRFENEYGPPPKVKKMKKKPQDYEQTFEGNIGEDFRIGLSIKNKSVALYSDFYRSDLIVGSPLGLRQIFSPGDPKDGSGDFLSSVEILVLDEVDVLYLQNLVHMMHVLERVNELPKQNRGYDFSRVRLYACDGLSRFYRQTLLFSSVEHSWFENIILRNYCANYKGYLCSVHKPSSLGISQVFVTQKMCFRIFEFDDPAKEFDARFRYFVDKVLPDFSSPDMAQTLIFVPSYFDFVRIRNHFRENEMSATMICEYSSTGKVAEARNNFFKERRHFLVYTERAHFYKRYNLKGIQHLLFYQLPTYPQFFRDLQFSMLDSCPRRKDEERSCTVLASRLDLLQLKAAVGERKAAAMLAAGEKIYMQQIVR</sequence>
<feature type="region of interest" description="Disordered" evidence="6">
    <location>
        <begin position="1"/>
        <end position="63"/>
    </location>
</feature>
<dbReference type="InterPro" id="IPR030934">
    <property type="entry name" value="Intein_C"/>
</dbReference>
<dbReference type="EMBL" id="JAFNEN010000358">
    <property type="protein sequence ID" value="KAG8184847.1"/>
    <property type="molecule type" value="Genomic_DNA"/>
</dbReference>
<keyword evidence="3" id="KW-0539">Nucleus</keyword>
<evidence type="ECO:0000256" key="2">
    <source>
        <dbReference type="ARBA" id="ARBA00009223"/>
    </source>
</evidence>
<name>A0AAV6UL49_9ARAC</name>
<dbReference type="GO" id="GO:0000462">
    <property type="term" value="P:maturation of SSU-rRNA from tricistronic rRNA transcript (SSU-rRNA, 5.8S rRNA, LSU-rRNA)"/>
    <property type="evidence" value="ECO:0007669"/>
    <property type="project" value="TreeGrafter"/>
</dbReference>
<evidence type="ECO:0000313" key="9">
    <source>
        <dbReference type="EMBL" id="KAG8184847.1"/>
    </source>
</evidence>
<comment type="similarity">
    <text evidence="2">Belongs to the UTP25 family.</text>
</comment>
<comment type="subcellular location">
    <subcellularLocation>
        <location evidence="1">Nucleus</location>
        <location evidence="1">Nucleolus</location>
    </subcellularLocation>
</comment>
<feature type="compositionally biased region" description="Acidic residues" evidence="6">
    <location>
        <begin position="33"/>
        <end position="55"/>
    </location>
</feature>
<dbReference type="AlphaFoldDB" id="A0AAV6UL49"/>
<keyword evidence="10" id="KW-1185">Reference proteome</keyword>
<evidence type="ECO:0000256" key="1">
    <source>
        <dbReference type="ARBA" id="ARBA00004604"/>
    </source>
</evidence>
<dbReference type="InterPro" id="IPR053940">
    <property type="entry name" value="UTP25_NTPase-like"/>
</dbReference>
<organism evidence="9 10">
    <name type="scientific">Oedothorax gibbosus</name>
    <dbReference type="NCBI Taxonomy" id="931172"/>
    <lineage>
        <taxon>Eukaryota</taxon>
        <taxon>Metazoa</taxon>
        <taxon>Ecdysozoa</taxon>
        <taxon>Arthropoda</taxon>
        <taxon>Chelicerata</taxon>
        <taxon>Arachnida</taxon>
        <taxon>Araneae</taxon>
        <taxon>Araneomorphae</taxon>
        <taxon>Entelegynae</taxon>
        <taxon>Araneoidea</taxon>
        <taxon>Linyphiidae</taxon>
        <taxon>Erigoninae</taxon>
        <taxon>Oedothorax</taxon>
    </lineage>
</organism>
<protein>
    <recommendedName>
        <fullName evidence="4">U3 small nucleolar RNA-associated protein 25 homolog</fullName>
    </recommendedName>
    <alternativeName>
        <fullName evidence="5">UTP25 small subunit processor component</fullName>
    </alternativeName>
</protein>
<dbReference type="InterPro" id="IPR010678">
    <property type="entry name" value="UTP25"/>
</dbReference>
<evidence type="ECO:0000256" key="3">
    <source>
        <dbReference type="ARBA" id="ARBA00023242"/>
    </source>
</evidence>
<gene>
    <name evidence="9" type="ORF">JTE90_012095</name>
</gene>
<dbReference type="GO" id="GO:0019843">
    <property type="term" value="F:rRNA binding"/>
    <property type="evidence" value="ECO:0007669"/>
    <property type="project" value="TreeGrafter"/>
</dbReference>
<evidence type="ECO:0000259" key="8">
    <source>
        <dbReference type="Pfam" id="PF22916"/>
    </source>
</evidence>
<evidence type="ECO:0000256" key="5">
    <source>
        <dbReference type="ARBA" id="ARBA00032325"/>
    </source>
</evidence>
<feature type="domain" description="UTP25 NTP hydrolase-like" evidence="8">
    <location>
        <begin position="145"/>
        <end position="402"/>
    </location>
</feature>
<reference evidence="9 10" key="1">
    <citation type="journal article" date="2022" name="Nat. Ecol. Evol.">
        <title>A masculinizing supergene underlies an exaggerated male reproductive morph in a spider.</title>
        <authorList>
            <person name="Hendrickx F."/>
            <person name="De Corte Z."/>
            <person name="Sonet G."/>
            <person name="Van Belleghem S.M."/>
            <person name="Kostlbacher S."/>
            <person name="Vangestel C."/>
        </authorList>
    </citation>
    <scope>NUCLEOTIDE SEQUENCE [LARGE SCALE GENOMIC DNA]</scope>
    <source>
        <strain evidence="9">W744_W776</strain>
    </source>
</reference>
<comment type="caution">
    <text evidence="9">The sequence shown here is derived from an EMBL/GenBank/DDBJ whole genome shotgun (WGS) entry which is preliminary data.</text>
</comment>
<dbReference type="Pfam" id="PF06862">
    <property type="entry name" value="Utp25_C"/>
    <property type="match status" value="1"/>
</dbReference>
<evidence type="ECO:0000256" key="6">
    <source>
        <dbReference type="SAM" id="MobiDB-lite"/>
    </source>
</evidence>
<accession>A0AAV6UL49</accession>
<dbReference type="PANTHER" id="PTHR12933">
    <property type="entry name" value="ORF PROTEIN-RELATED"/>
    <property type="match status" value="1"/>
</dbReference>
<dbReference type="PANTHER" id="PTHR12933:SF0">
    <property type="entry name" value="U3 SMALL NUCLEOLAR RNA-ASSOCIATED PROTEIN 25 HOMOLOG"/>
    <property type="match status" value="1"/>
</dbReference>
<dbReference type="GO" id="GO:0034511">
    <property type="term" value="F:U3 snoRNA binding"/>
    <property type="evidence" value="ECO:0007669"/>
    <property type="project" value="InterPro"/>
</dbReference>
<evidence type="ECO:0000256" key="4">
    <source>
        <dbReference type="ARBA" id="ARBA00024421"/>
    </source>
</evidence>
<dbReference type="Pfam" id="PF22916">
    <property type="entry name" value="UTP25_NTPase-like"/>
    <property type="match status" value="1"/>
</dbReference>
<dbReference type="PROSITE" id="PS50818">
    <property type="entry name" value="INTEIN_C_TER"/>
    <property type="match status" value="1"/>
</dbReference>
<dbReference type="Proteomes" id="UP000827092">
    <property type="component" value="Unassembled WGS sequence"/>
</dbReference>
<dbReference type="InterPro" id="IPR027417">
    <property type="entry name" value="P-loop_NTPase"/>
</dbReference>